<name>A0A4Y2PIT5_ARAVE</name>
<proteinExistence type="predicted"/>
<reference evidence="2 3" key="1">
    <citation type="journal article" date="2019" name="Sci. Rep.">
        <title>Orb-weaving spider Araneus ventricosus genome elucidates the spidroin gene catalogue.</title>
        <authorList>
            <person name="Kono N."/>
            <person name="Nakamura H."/>
            <person name="Ohtoshi R."/>
            <person name="Moran D.A.P."/>
            <person name="Shinohara A."/>
            <person name="Yoshida Y."/>
            <person name="Fujiwara M."/>
            <person name="Mori M."/>
            <person name="Tomita M."/>
            <person name="Arakawa K."/>
        </authorList>
    </citation>
    <scope>NUCLEOTIDE SEQUENCE [LARGE SCALE GENOMIC DNA]</scope>
</reference>
<dbReference type="AlphaFoldDB" id="A0A4Y2PIT5"/>
<keyword evidence="3" id="KW-1185">Reference proteome</keyword>
<organism evidence="2 3">
    <name type="scientific">Araneus ventricosus</name>
    <name type="common">Orbweaver spider</name>
    <name type="synonym">Epeira ventricosa</name>
    <dbReference type="NCBI Taxonomy" id="182803"/>
    <lineage>
        <taxon>Eukaryota</taxon>
        <taxon>Metazoa</taxon>
        <taxon>Ecdysozoa</taxon>
        <taxon>Arthropoda</taxon>
        <taxon>Chelicerata</taxon>
        <taxon>Arachnida</taxon>
        <taxon>Araneae</taxon>
        <taxon>Araneomorphae</taxon>
        <taxon>Entelegynae</taxon>
        <taxon>Araneoidea</taxon>
        <taxon>Araneidae</taxon>
        <taxon>Araneus</taxon>
    </lineage>
</organism>
<feature type="compositionally biased region" description="Basic and acidic residues" evidence="1">
    <location>
        <begin position="1"/>
        <end position="27"/>
    </location>
</feature>
<dbReference type="EMBL" id="BGPR01011343">
    <property type="protein sequence ID" value="GBN50843.1"/>
    <property type="molecule type" value="Genomic_DNA"/>
</dbReference>
<dbReference type="Proteomes" id="UP000499080">
    <property type="component" value="Unassembled WGS sequence"/>
</dbReference>
<gene>
    <name evidence="2" type="ORF">AVEN_4151_1</name>
</gene>
<comment type="caution">
    <text evidence="2">The sequence shown here is derived from an EMBL/GenBank/DDBJ whole genome shotgun (WGS) entry which is preliminary data.</text>
</comment>
<protein>
    <submittedName>
        <fullName evidence="2">Uncharacterized protein</fullName>
    </submittedName>
</protein>
<sequence>MRGLDPSKTRESEMENKPKTSTREDSMNVRISQKKNDLSSREIVKDLKLNVSALRVCLRIKKFSVDRLYPKKKTIELNTSQNKTWQSSWKLQKNIFRRFHNSGTVCYSNRKANMIFLA</sequence>
<dbReference type="OrthoDB" id="4843387at2759"/>
<evidence type="ECO:0000256" key="1">
    <source>
        <dbReference type="SAM" id="MobiDB-lite"/>
    </source>
</evidence>
<accession>A0A4Y2PIT5</accession>
<evidence type="ECO:0000313" key="2">
    <source>
        <dbReference type="EMBL" id="GBN50843.1"/>
    </source>
</evidence>
<evidence type="ECO:0000313" key="3">
    <source>
        <dbReference type="Proteomes" id="UP000499080"/>
    </source>
</evidence>
<feature type="region of interest" description="Disordered" evidence="1">
    <location>
        <begin position="1"/>
        <end position="33"/>
    </location>
</feature>